<evidence type="ECO:0000313" key="7">
    <source>
        <dbReference type="Proteomes" id="UP001524547"/>
    </source>
</evidence>
<dbReference type="Proteomes" id="UP001524547">
    <property type="component" value="Unassembled WGS sequence"/>
</dbReference>
<dbReference type="CDD" id="cd01392">
    <property type="entry name" value="HTH_LacI"/>
    <property type="match status" value="1"/>
</dbReference>
<keyword evidence="4" id="KW-0804">Transcription</keyword>
<dbReference type="InterPro" id="IPR010982">
    <property type="entry name" value="Lambda_DNA-bd_dom_sf"/>
</dbReference>
<dbReference type="SUPFAM" id="SSF47413">
    <property type="entry name" value="lambda repressor-like DNA-binding domains"/>
    <property type="match status" value="1"/>
</dbReference>
<dbReference type="Pfam" id="PF13377">
    <property type="entry name" value="Peripla_BP_3"/>
    <property type="match status" value="1"/>
</dbReference>
<keyword evidence="1" id="KW-0678">Repressor</keyword>
<dbReference type="PANTHER" id="PTHR30146">
    <property type="entry name" value="LACI-RELATED TRANSCRIPTIONAL REPRESSOR"/>
    <property type="match status" value="1"/>
</dbReference>
<sequence>MSSIKNGRRPTARDVARVAGVSQPAVSRAFTEGASIAVETRDKVLRAAKELGYRPNLIARSLTTSRSRLVGVAMSYLENPFYPAMLERIAAILADAGYKVLLFTSPPGAPCEPLLEDVLRNRVDALILASASITSRFAEECSRAGVPVVLVNRRTPGHRTSTVTGMNEDGAVVIAERIARAGHRRPAFMAGLENASTSQERERGFLRGLVAAGLPEPLRVVGHFDFERARSAMRALLALPKPPDAVFCANDYMALAALQTLHEESALRPGRDISIIGFDDIPAAAWPSFALSTFSQPYALMAERVVARVLDQLRHPGRPAVEDVVPGSFLQRRSSRPVRA</sequence>
<dbReference type="EMBL" id="JAMZEJ010000004">
    <property type="protein sequence ID" value="MCQ8240713.1"/>
    <property type="molecule type" value="Genomic_DNA"/>
</dbReference>
<dbReference type="PANTHER" id="PTHR30146:SF95">
    <property type="entry name" value="RIBOSE OPERON REPRESSOR"/>
    <property type="match status" value="1"/>
</dbReference>
<dbReference type="Gene3D" id="1.10.260.40">
    <property type="entry name" value="lambda repressor-like DNA-binding domains"/>
    <property type="match status" value="1"/>
</dbReference>
<comment type="caution">
    <text evidence="6">The sequence shown here is derived from an EMBL/GenBank/DDBJ whole genome shotgun (WGS) entry which is preliminary data.</text>
</comment>
<name>A0ABT1VWK3_9PROT</name>
<dbReference type="RefSeq" id="WP_422919453.1">
    <property type="nucleotide sequence ID" value="NZ_JAMZEJ010000004.1"/>
</dbReference>
<dbReference type="SUPFAM" id="SSF53822">
    <property type="entry name" value="Periplasmic binding protein-like I"/>
    <property type="match status" value="1"/>
</dbReference>
<dbReference type="InterPro" id="IPR028082">
    <property type="entry name" value="Peripla_BP_I"/>
</dbReference>
<gene>
    <name evidence="6" type="ORF">NFI88_07635</name>
</gene>
<dbReference type="SMART" id="SM00354">
    <property type="entry name" value="HTH_LACI"/>
    <property type="match status" value="1"/>
</dbReference>
<dbReference type="GO" id="GO:0003677">
    <property type="term" value="F:DNA binding"/>
    <property type="evidence" value="ECO:0007669"/>
    <property type="project" value="UniProtKB-KW"/>
</dbReference>
<dbReference type="InterPro" id="IPR000843">
    <property type="entry name" value="HTH_LacI"/>
</dbReference>
<reference evidence="6 7" key="1">
    <citation type="submission" date="2022-06" db="EMBL/GenBank/DDBJ databases">
        <title>Rhizosaccharibacter gen. nov. sp. nov. KSS12, endophytic bacteria isolated from sugarcane.</title>
        <authorList>
            <person name="Pitiwittayakul N."/>
        </authorList>
    </citation>
    <scope>NUCLEOTIDE SEQUENCE [LARGE SCALE GENOMIC DNA]</scope>
    <source>
        <strain evidence="6 7">KSS12</strain>
    </source>
</reference>
<feature type="domain" description="HTH lacI-type" evidence="5">
    <location>
        <begin position="10"/>
        <end position="64"/>
    </location>
</feature>
<dbReference type="Gene3D" id="3.40.50.2300">
    <property type="match status" value="2"/>
</dbReference>
<dbReference type="CDD" id="cd06278">
    <property type="entry name" value="PBP1_LacI-like"/>
    <property type="match status" value="1"/>
</dbReference>
<organism evidence="6 7">
    <name type="scientific">Rhizosaccharibacter radicis</name>
    <dbReference type="NCBI Taxonomy" id="2782605"/>
    <lineage>
        <taxon>Bacteria</taxon>
        <taxon>Pseudomonadati</taxon>
        <taxon>Pseudomonadota</taxon>
        <taxon>Alphaproteobacteria</taxon>
        <taxon>Acetobacterales</taxon>
        <taxon>Acetobacteraceae</taxon>
        <taxon>Rhizosaccharibacter</taxon>
    </lineage>
</organism>
<evidence type="ECO:0000259" key="5">
    <source>
        <dbReference type="PROSITE" id="PS50932"/>
    </source>
</evidence>
<accession>A0ABT1VWK3</accession>
<dbReference type="PROSITE" id="PS50932">
    <property type="entry name" value="HTH_LACI_2"/>
    <property type="match status" value="1"/>
</dbReference>
<keyword evidence="7" id="KW-1185">Reference proteome</keyword>
<protein>
    <submittedName>
        <fullName evidence="6">LacI family DNA-binding transcriptional regulator</fullName>
    </submittedName>
</protein>
<keyword evidence="2" id="KW-0805">Transcription regulation</keyword>
<dbReference type="InterPro" id="IPR046335">
    <property type="entry name" value="LacI/GalR-like_sensor"/>
</dbReference>
<dbReference type="Pfam" id="PF00356">
    <property type="entry name" value="LacI"/>
    <property type="match status" value="1"/>
</dbReference>
<evidence type="ECO:0000256" key="2">
    <source>
        <dbReference type="ARBA" id="ARBA00023015"/>
    </source>
</evidence>
<evidence type="ECO:0000256" key="3">
    <source>
        <dbReference type="ARBA" id="ARBA00023125"/>
    </source>
</evidence>
<evidence type="ECO:0000313" key="6">
    <source>
        <dbReference type="EMBL" id="MCQ8240713.1"/>
    </source>
</evidence>
<evidence type="ECO:0000256" key="1">
    <source>
        <dbReference type="ARBA" id="ARBA00022491"/>
    </source>
</evidence>
<evidence type="ECO:0000256" key="4">
    <source>
        <dbReference type="ARBA" id="ARBA00023163"/>
    </source>
</evidence>
<proteinExistence type="predicted"/>
<keyword evidence="3 6" id="KW-0238">DNA-binding</keyword>